<comment type="caution">
    <text evidence="3">The sequence shown here is derived from an EMBL/GenBank/DDBJ whole genome shotgun (WGS) entry which is preliminary data.</text>
</comment>
<reference evidence="3" key="1">
    <citation type="journal article" date="2019" name="Sci. Rep.">
        <title>Draft genome of Tanacetum cinerariifolium, the natural source of mosquito coil.</title>
        <authorList>
            <person name="Yamashiro T."/>
            <person name="Shiraishi A."/>
            <person name="Satake H."/>
            <person name="Nakayama K."/>
        </authorList>
    </citation>
    <scope>NUCLEOTIDE SEQUENCE</scope>
</reference>
<feature type="domain" description="Reverse transcriptase Ty1/copia-type" evidence="2">
    <location>
        <begin position="529"/>
        <end position="584"/>
    </location>
</feature>
<feature type="region of interest" description="Disordered" evidence="1">
    <location>
        <begin position="1009"/>
        <end position="1105"/>
    </location>
</feature>
<feature type="compositionally biased region" description="Acidic residues" evidence="1">
    <location>
        <begin position="1036"/>
        <end position="1064"/>
    </location>
</feature>
<organism evidence="3">
    <name type="scientific">Tanacetum cinerariifolium</name>
    <name type="common">Dalmatian daisy</name>
    <name type="synonym">Chrysanthemum cinerariifolium</name>
    <dbReference type="NCBI Taxonomy" id="118510"/>
    <lineage>
        <taxon>Eukaryota</taxon>
        <taxon>Viridiplantae</taxon>
        <taxon>Streptophyta</taxon>
        <taxon>Embryophyta</taxon>
        <taxon>Tracheophyta</taxon>
        <taxon>Spermatophyta</taxon>
        <taxon>Magnoliopsida</taxon>
        <taxon>eudicotyledons</taxon>
        <taxon>Gunneridae</taxon>
        <taxon>Pentapetalae</taxon>
        <taxon>asterids</taxon>
        <taxon>campanulids</taxon>
        <taxon>Asterales</taxon>
        <taxon>Asteraceae</taxon>
        <taxon>Asteroideae</taxon>
        <taxon>Anthemideae</taxon>
        <taxon>Anthemidinae</taxon>
        <taxon>Tanacetum</taxon>
    </lineage>
</organism>
<feature type="compositionally biased region" description="Basic and acidic residues" evidence="1">
    <location>
        <begin position="1015"/>
        <end position="1033"/>
    </location>
</feature>
<sequence>MERSYPKPKRRSRYTVNHYTHASYQADDLDAYDSNYDEIFTAKVVLMANLYSYGSDVLSEVPYSVNTHNDMLNQGVQEMPYSEQKHLVNYLENEITSDSNIIPYSQYLLETQNAAVQDINSSAQQDAMILYVFEQLSNQVINYNKVNEDNIIANETLSAELERYKERLKLLEDGQNMDLSAQEKLIMDDIIREKNAKFMDFEKEFNYLKQTLSKKSKEKELLRKKFNVFKNESKDKEATNIDKEIALEKSVISKETNVISITNFEETLMLEEESRSEMFLKQSDPMVLENKDIVDNATTMALGMYNLDPIILAPKVKNNREAHEYYLKHTMEQAAILREVKFLASKDEAPDFIIKIMKKIQVTLNATVRNTRTDNATNLGLVPNPPPSASFVPPSRHEWDLVFQPVFGDFFSPPASVASPVPVEEAPAPVESTGLPSLTTINQDAPLPSTSQTTSQLQSQTIPLYAEEESPDLEMYKDALTQSCWIEAMQEELHEFERLEVWELVPRPDKVMVITLKWIYKVKLDELGMDVKTAFVNGIFREEAYVSQPNGFVDPDNPNHVYKLKKALYGLKHAPHAWGIFLNQSKYALELLKKYEIESCDLVDTQMVKKSKLAEDTQGKAIDPTHYRGMVGILMYLTSSIPDLVHDSAIALTAFTDADHAGCQDTRRSTSEKQVENIVIKLYFVRTEFQLADVFIKALCRERIEFLIDKLGMRSFTPETLKELADGDGDLYIAPDGDLYMRLDGDLYTSSRRIAFSKPQREEMYQVTLEALKLSPYYPAFVITAKVLEIYMYQFWTTIKKIENLDAYNFKLEKKKCQVDTEELGYSGRCNMLSAVHTDQMQQPWRTFATIINREISSTRKEHMHYPRFTNVIINHFISKDKTISIRNMINLHTISDDSLLGLHEVTTAQLVLLVYKVTTVFNKVNAFRIYNIKDSQAYKTYYDFATGKVPPKKANKYKKVASPLRKLPLVKEAEPVKKGKRVKISAKKSTTAPTVGVAIKDTPGVSVSKKKAIAKVDRSKGVPDEKQRKTSGTDEGIDDNDDDDDSKGDDDKGDSDDDGDSNADDNKRTDSDDEDDDENPSFTLKYYDEEEHDEEYKSDDDKENVFEKKDDDLYKDVDKTNSSKQSYYVSSDFASKFLILENVSTAVDEVTSMMNVKSLQEESSTQAPSFFSVPVTVISKTAIAHAITIPPNISMITPPSQLTTPSPAPTTVPTTTSIPALPNFSSLYATRTTLKSYTKDFEKKAQEDRKLYIDIVEKSVKDIIKDEVKSLLPHILRKEVSDFATPVIQSTNNESLRNVIMAKSSSQPKSTYEAAESLTEFKLKKILLEKMERSESYKTASKHKELYEGLVKSYNLDKDLFSSYGNVYSLKRDRDDKNKDEDPFVGSE</sequence>
<name>A0A6L2LHX1_TANCI</name>
<evidence type="ECO:0000313" key="3">
    <source>
        <dbReference type="EMBL" id="GEU61416.1"/>
    </source>
</evidence>
<gene>
    <name evidence="3" type="ORF">Tci_033394</name>
</gene>
<protein>
    <recommendedName>
        <fullName evidence="2">Reverse transcriptase Ty1/copia-type domain-containing protein</fullName>
    </recommendedName>
</protein>
<evidence type="ECO:0000259" key="2">
    <source>
        <dbReference type="Pfam" id="PF07727"/>
    </source>
</evidence>
<proteinExistence type="predicted"/>
<dbReference type="InterPro" id="IPR013103">
    <property type="entry name" value="RVT_2"/>
</dbReference>
<evidence type="ECO:0000256" key="1">
    <source>
        <dbReference type="SAM" id="MobiDB-lite"/>
    </source>
</evidence>
<accession>A0A6L2LHX1</accession>
<dbReference type="Pfam" id="PF07727">
    <property type="entry name" value="RVT_2"/>
    <property type="match status" value="1"/>
</dbReference>
<feature type="compositionally biased region" description="Acidic residues" evidence="1">
    <location>
        <begin position="1089"/>
        <end position="1099"/>
    </location>
</feature>
<dbReference type="EMBL" id="BKCJ010004499">
    <property type="protein sequence ID" value="GEU61416.1"/>
    <property type="molecule type" value="Genomic_DNA"/>
</dbReference>